<dbReference type="PATRIC" id="fig|1177154.3.peg.2599"/>
<dbReference type="Pfam" id="PF01381">
    <property type="entry name" value="HTH_3"/>
    <property type="match status" value="1"/>
</dbReference>
<dbReference type="OrthoDB" id="9772064at2"/>
<dbReference type="RefSeq" id="WP_081939764.1">
    <property type="nucleotide sequence ID" value="NZ_ARXV01000010.1"/>
</dbReference>
<dbReference type="Gene3D" id="1.10.260.40">
    <property type="entry name" value="lambda repressor-like DNA-binding domains"/>
    <property type="match status" value="1"/>
</dbReference>
<evidence type="ECO:0000256" key="1">
    <source>
        <dbReference type="ARBA" id="ARBA00023125"/>
    </source>
</evidence>
<dbReference type="CDD" id="cd00093">
    <property type="entry name" value="HTH_XRE"/>
    <property type="match status" value="1"/>
</dbReference>
<evidence type="ECO:0000313" key="4">
    <source>
        <dbReference type="Proteomes" id="UP000029444"/>
    </source>
</evidence>
<comment type="caution">
    <text evidence="3">The sequence shown here is derived from an EMBL/GenBank/DDBJ whole genome shotgun (WGS) entry which is preliminary data.</text>
</comment>
<dbReference type="eggNOG" id="COG1476">
    <property type="taxonomic scope" value="Bacteria"/>
</dbReference>
<dbReference type="SUPFAM" id="SSF47413">
    <property type="entry name" value="lambda repressor-like DNA-binding domains"/>
    <property type="match status" value="1"/>
</dbReference>
<dbReference type="STRING" id="1177154.Y5S_02563"/>
<feature type="domain" description="HTH cro/C1-type" evidence="2">
    <location>
        <begin position="7"/>
        <end position="61"/>
    </location>
</feature>
<dbReference type="PROSITE" id="PS50943">
    <property type="entry name" value="HTH_CROC1"/>
    <property type="match status" value="1"/>
</dbReference>
<proteinExistence type="predicted"/>
<dbReference type="PANTHER" id="PTHR46558:SF13">
    <property type="entry name" value="HTH-TYPE TRANSCRIPTIONAL REGULATOR IMMR"/>
    <property type="match status" value="1"/>
</dbReference>
<dbReference type="InterPro" id="IPR001387">
    <property type="entry name" value="Cro/C1-type_HTH"/>
</dbReference>
<reference evidence="3 4" key="1">
    <citation type="submission" date="2012-09" db="EMBL/GenBank/DDBJ databases">
        <title>Genome Sequence of alkane-degrading Bacterium Alcanivorax sp. 19-m-6.</title>
        <authorList>
            <person name="Lai Q."/>
            <person name="Shao Z."/>
        </authorList>
    </citation>
    <scope>NUCLEOTIDE SEQUENCE [LARGE SCALE GENOMIC DNA]</scope>
    <source>
        <strain evidence="3 4">19-m-6</strain>
    </source>
</reference>
<dbReference type="EMBL" id="ARXV01000010">
    <property type="protein sequence ID" value="KGD64261.1"/>
    <property type="molecule type" value="Genomic_DNA"/>
</dbReference>
<gene>
    <name evidence="3" type="ORF">Y5S_02563</name>
</gene>
<dbReference type="AlphaFoldDB" id="A0A095SHZ4"/>
<keyword evidence="1" id="KW-0238">DNA-binding</keyword>
<organism evidence="3 4">
    <name type="scientific">Alcanivorax nanhaiticus</name>
    <dbReference type="NCBI Taxonomy" id="1177154"/>
    <lineage>
        <taxon>Bacteria</taxon>
        <taxon>Pseudomonadati</taxon>
        <taxon>Pseudomonadota</taxon>
        <taxon>Gammaproteobacteria</taxon>
        <taxon>Oceanospirillales</taxon>
        <taxon>Alcanivoracaceae</taxon>
        <taxon>Alcanivorax</taxon>
    </lineage>
</organism>
<dbReference type="PANTHER" id="PTHR46558">
    <property type="entry name" value="TRACRIPTIONAL REGULATORY PROTEIN-RELATED-RELATED"/>
    <property type="match status" value="1"/>
</dbReference>
<sequence length="109" mass="11908">MSFPERLKAARLALGLTQEQLGFELDVTKSTVSAWENGRDAPGFRLFPALKQVLGVSLDYLICGDEAGGIADPAGTYGAEVRSEAEAHLLKRYRKLSRSRQEGLKALLD</sequence>
<evidence type="ECO:0000259" key="2">
    <source>
        <dbReference type="PROSITE" id="PS50943"/>
    </source>
</evidence>
<dbReference type="GO" id="GO:0003677">
    <property type="term" value="F:DNA binding"/>
    <property type="evidence" value="ECO:0007669"/>
    <property type="project" value="UniProtKB-KW"/>
</dbReference>
<dbReference type="Proteomes" id="UP000029444">
    <property type="component" value="Unassembled WGS sequence"/>
</dbReference>
<accession>A0A095SHZ4</accession>
<evidence type="ECO:0000313" key="3">
    <source>
        <dbReference type="EMBL" id="KGD64261.1"/>
    </source>
</evidence>
<name>A0A095SHZ4_9GAMM</name>
<keyword evidence="4" id="KW-1185">Reference proteome</keyword>
<dbReference type="SMART" id="SM00530">
    <property type="entry name" value="HTH_XRE"/>
    <property type="match status" value="1"/>
</dbReference>
<dbReference type="InterPro" id="IPR010982">
    <property type="entry name" value="Lambda_DNA-bd_dom_sf"/>
</dbReference>
<protein>
    <submittedName>
        <fullName evidence="3">Transcriptional regulator transcription regulator protein</fullName>
    </submittedName>
</protein>